<dbReference type="KEGG" id="kng:KNAG_0I02450"/>
<dbReference type="AlphaFoldDB" id="J7SAC1"/>
<keyword evidence="3" id="KW-1185">Reference proteome</keyword>
<feature type="compositionally biased region" description="Low complexity" evidence="1">
    <location>
        <begin position="1"/>
        <end position="10"/>
    </location>
</feature>
<evidence type="ECO:0000256" key="1">
    <source>
        <dbReference type="SAM" id="MobiDB-lite"/>
    </source>
</evidence>
<dbReference type="HOGENOM" id="CLU_1695751_0_0_1"/>
<organism evidence="2 3">
    <name type="scientific">Huiozyma naganishii (strain ATCC MYA-139 / BCRC 22969 / CBS 8797 / KCTC 17520 / NBRC 10181 / NCYC 3082 / Yp74L-3)</name>
    <name type="common">Yeast</name>
    <name type="synonym">Kazachstania naganishii</name>
    <dbReference type="NCBI Taxonomy" id="1071383"/>
    <lineage>
        <taxon>Eukaryota</taxon>
        <taxon>Fungi</taxon>
        <taxon>Dikarya</taxon>
        <taxon>Ascomycota</taxon>
        <taxon>Saccharomycotina</taxon>
        <taxon>Saccharomycetes</taxon>
        <taxon>Saccharomycetales</taxon>
        <taxon>Saccharomycetaceae</taxon>
        <taxon>Huiozyma</taxon>
    </lineage>
</organism>
<dbReference type="RefSeq" id="XP_022466276.1">
    <property type="nucleotide sequence ID" value="XM_022609929.1"/>
</dbReference>
<dbReference type="InterPro" id="IPR031426">
    <property type="entry name" value="DUF4667"/>
</dbReference>
<reference evidence="3" key="2">
    <citation type="submission" date="2012-08" db="EMBL/GenBank/DDBJ databases">
        <title>Genome sequence of Kazachstania naganishii.</title>
        <authorList>
            <person name="Gordon J.L."/>
            <person name="Armisen D."/>
            <person name="Proux-Wera E."/>
            <person name="OhEigeartaigh S.S."/>
            <person name="Byrne K.P."/>
            <person name="Wolfe K.H."/>
        </authorList>
    </citation>
    <scope>NUCLEOTIDE SEQUENCE [LARGE SCALE GENOMIC DNA]</scope>
    <source>
        <strain evidence="3">ATCC MYA-139 / BCRC 22969 / CBS 8797 / CCRC 22969 / KCTC 17520 / NBRC 10181 / NCYC 3082</strain>
    </source>
</reference>
<dbReference type="Proteomes" id="UP000006310">
    <property type="component" value="Chromosome 9"/>
</dbReference>
<accession>J7SAC1</accession>
<reference evidence="2 3" key="1">
    <citation type="journal article" date="2011" name="Proc. Natl. Acad. Sci. U.S.A.">
        <title>Evolutionary erosion of yeast sex chromosomes by mating-type switching accidents.</title>
        <authorList>
            <person name="Gordon J.L."/>
            <person name="Armisen D."/>
            <person name="Proux-Wera E."/>
            <person name="Oheigeartaigh S.S."/>
            <person name="Byrne K.P."/>
            <person name="Wolfe K.H."/>
        </authorList>
    </citation>
    <scope>NUCLEOTIDE SEQUENCE [LARGE SCALE GENOMIC DNA]</scope>
    <source>
        <strain evidence="3">ATCC MYA-139 / BCRC 22969 / CBS 8797 / CCRC 22969 / KCTC 17520 / NBRC 10181 / NCYC 3082</strain>
    </source>
</reference>
<dbReference type="OrthoDB" id="4070671at2759"/>
<dbReference type="EMBL" id="HE978322">
    <property type="protein sequence ID" value="CCK72031.1"/>
    <property type="molecule type" value="Genomic_DNA"/>
</dbReference>
<sequence>MESIVSSSSSYMITQDGVPPPARTTTFKQTAGPRSDGTPYPQGSTEVEADGRPESSSSGSPSSASSSASVCSDTLNEWHQCVPVQWKNDPERPPLGPTTRRVLRRFSEPTYHIAMTGAAGEVDGGAEHCRMIPCFCNRHHHRRNSTAIRFTHDRE</sequence>
<dbReference type="Pfam" id="PF15700">
    <property type="entry name" value="DUF4667"/>
    <property type="match status" value="1"/>
</dbReference>
<evidence type="ECO:0000313" key="3">
    <source>
        <dbReference type="Proteomes" id="UP000006310"/>
    </source>
</evidence>
<feature type="compositionally biased region" description="Low complexity" evidence="1">
    <location>
        <begin position="55"/>
        <end position="69"/>
    </location>
</feature>
<proteinExistence type="predicted"/>
<gene>
    <name evidence="2" type="primary">KNAG0I02450</name>
    <name evidence="2" type="ordered locus">KNAG_0I02450</name>
</gene>
<evidence type="ECO:0000313" key="2">
    <source>
        <dbReference type="EMBL" id="CCK72031.1"/>
    </source>
</evidence>
<name>J7SAC1_HUIN7</name>
<feature type="region of interest" description="Disordered" evidence="1">
    <location>
        <begin position="1"/>
        <end position="71"/>
    </location>
</feature>
<dbReference type="GeneID" id="34527774"/>
<protein>
    <submittedName>
        <fullName evidence="2">Uncharacterized protein</fullName>
    </submittedName>
</protein>